<accession>A0A0A0KB55</accession>
<sequence>MFSEVANSQKSFCNLGNSSNFTYLKKIVVKKISSHIKEIGSFAVKAPSIPRKVIQLSHGLYPPPKLGYWKINTDVLVQP</sequence>
<dbReference type="Gramene" id="KGN46763">
    <property type="protein sequence ID" value="KGN46763"/>
    <property type="gene ID" value="Csa_6G133720"/>
</dbReference>
<reference evidence="1 2" key="4">
    <citation type="journal article" date="2011" name="BMC Genomics">
        <title>RNA-Seq improves annotation of protein-coding genes in the cucumber genome.</title>
        <authorList>
            <person name="Li Z."/>
            <person name="Zhang Z."/>
            <person name="Yan P."/>
            <person name="Huang S."/>
            <person name="Fei Z."/>
            <person name="Lin K."/>
        </authorList>
    </citation>
    <scope>NUCLEOTIDE SEQUENCE [LARGE SCALE GENOMIC DNA]</scope>
    <source>
        <strain evidence="2">cv. 9930</strain>
    </source>
</reference>
<gene>
    <name evidence="1" type="ORF">Csa_6G133720</name>
</gene>
<reference evidence="1 2" key="2">
    <citation type="journal article" date="2009" name="PLoS ONE">
        <title>An integrated genetic and cytogenetic map of the cucumber genome.</title>
        <authorList>
            <person name="Ren Y."/>
            <person name="Zhang Z."/>
            <person name="Liu J."/>
            <person name="Staub J.E."/>
            <person name="Han Y."/>
            <person name="Cheng Z."/>
            <person name="Li X."/>
            <person name="Lu J."/>
            <person name="Miao H."/>
            <person name="Kang H."/>
            <person name="Xie B."/>
            <person name="Gu X."/>
            <person name="Wang X."/>
            <person name="Du Y."/>
            <person name="Jin W."/>
            <person name="Huang S."/>
        </authorList>
    </citation>
    <scope>NUCLEOTIDE SEQUENCE [LARGE SCALE GENOMIC DNA]</scope>
    <source>
        <strain evidence="2">cv. 9930</strain>
    </source>
</reference>
<reference evidence="1 2" key="3">
    <citation type="journal article" date="2010" name="BMC Genomics">
        <title>Transcriptome sequencing and comparative analysis of cucumber flowers with different sex types.</title>
        <authorList>
            <person name="Guo S."/>
            <person name="Zheng Y."/>
            <person name="Joung J.G."/>
            <person name="Liu S."/>
            <person name="Zhang Z."/>
            <person name="Crasta O.R."/>
            <person name="Sobral B.W."/>
            <person name="Xu Y."/>
            <person name="Huang S."/>
            <person name="Fei Z."/>
        </authorList>
    </citation>
    <scope>NUCLEOTIDE SEQUENCE [LARGE SCALE GENOMIC DNA]</scope>
    <source>
        <strain evidence="2">cv. 9930</strain>
    </source>
</reference>
<evidence type="ECO:0000313" key="2">
    <source>
        <dbReference type="Proteomes" id="UP000029981"/>
    </source>
</evidence>
<organism evidence="1 2">
    <name type="scientific">Cucumis sativus</name>
    <name type="common">Cucumber</name>
    <dbReference type="NCBI Taxonomy" id="3659"/>
    <lineage>
        <taxon>Eukaryota</taxon>
        <taxon>Viridiplantae</taxon>
        <taxon>Streptophyta</taxon>
        <taxon>Embryophyta</taxon>
        <taxon>Tracheophyta</taxon>
        <taxon>Spermatophyta</taxon>
        <taxon>Magnoliopsida</taxon>
        <taxon>eudicotyledons</taxon>
        <taxon>Gunneridae</taxon>
        <taxon>Pentapetalae</taxon>
        <taxon>rosids</taxon>
        <taxon>fabids</taxon>
        <taxon>Cucurbitales</taxon>
        <taxon>Cucurbitaceae</taxon>
        <taxon>Benincaseae</taxon>
        <taxon>Cucumis</taxon>
    </lineage>
</organism>
<evidence type="ECO:0000313" key="1">
    <source>
        <dbReference type="EMBL" id="KGN46763.1"/>
    </source>
</evidence>
<protein>
    <submittedName>
        <fullName evidence="1">Uncharacterized protein</fullName>
    </submittedName>
</protein>
<proteinExistence type="predicted"/>
<dbReference type="AlphaFoldDB" id="A0A0A0KB55"/>
<reference evidence="1 2" key="1">
    <citation type="journal article" date="2009" name="Nat. Genet.">
        <title>The genome of the cucumber, Cucumis sativus L.</title>
        <authorList>
            <person name="Huang S."/>
            <person name="Li R."/>
            <person name="Zhang Z."/>
            <person name="Li L."/>
            <person name="Gu X."/>
            <person name="Fan W."/>
            <person name="Lucas W.J."/>
            <person name="Wang X."/>
            <person name="Xie B."/>
            <person name="Ni P."/>
            <person name="Ren Y."/>
            <person name="Zhu H."/>
            <person name="Li J."/>
            <person name="Lin K."/>
            <person name="Jin W."/>
            <person name="Fei Z."/>
            <person name="Li G."/>
            <person name="Staub J."/>
            <person name="Kilian A."/>
            <person name="van der Vossen E.A."/>
            <person name="Wu Y."/>
            <person name="Guo J."/>
            <person name="He J."/>
            <person name="Jia Z."/>
            <person name="Ren Y."/>
            <person name="Tian G."/>
            <person name="Lu Y."/>
            <person name="Ruan J."/>
            <person name="Qian W."/>
            <person name="Wang M."/>
            <person name="Huang Q."/>
            <person name="Li B."/>
            <person name="Xuan Z."/>
            <person name="Cao J."/>
            <person name="Asan"/>
            <person name="Wu Z."/>
            <person name="Zhang J."/>
            <person name="Cai Q."/>
            <person name="Bai Y."/>
            <person name="Zhao B."/>
            <person name="Han Y."/>
            <person name="Li Y."/>
            <person name="Li X."/>
            <person name="Wang S."/>
            <person name="Shi Q."/>
            <person name="Liu S."/>
            <person name="Cho W.K."/>
            <person name="Kim J.Y."/>
            <person name="Xu Y."/>
            <person name="Heller-Uszynska K."/>
            <person name="Miao H."/>
            <person name="Cheng Z."/>
            <person name="Zhang S."/>
            <person name="Wu J."/>
            <person name="Yang Y."/>
            <person name="Kang H."/>
            <person name="Li M."/>
            <person name="Liang H."/>
            <person name="Ren X."/>
            <person name="Shi Z."/>
            <person name="Wen M."/>
            <person name="Jian M."/>
            <person name="Yang H."/>
            <person name="Zhang G."/>
            <person name="Yang Z."/>
            <person name="Chen R."/>
            <person name="Liu S."/>
            <person name="Li J."/>
            <person name="Ma L."/>
            <person name="Liu H."/>
            <person name="Zhou Y."/>
            <person name="Zhao J."/>
            <person name="Fang X."/>
            <person name="Li G."/>
            <person name="Fang L."/>
            <person name="Li Y."/>
            <person name="Liu D."/>
            <person name="Zheng H."/>
            <person name="Zhang Y."/>
            <person name="Qin N."/>
            <person name="Li Z."/>
            <person name="Yang G."/>
            <person name="Yang S."/>
            <person name="Bolund L."/>
            <person name="Kristiansen K."/>
            <person name="Zheng H."/>
            <person name="Li S."/>
            <person name="Zhang X."/>
            <person name="Yang H."/>
            <person name="Wang J."/>
            <person name="Sun R."/>
            <person name="Zhang B."/>
            <person name="Jiang S."/>
            <person name="Wang J."/>
            <person name="Du Y."/>
            <person name="Li S."/>
        </authorList>
    </citation>
    <scope>NUCLEOTIDE SEQUENCE [LARGE SCALE GENOMIC DNA]</scope>
    <source>
        <strain evidence="2">cv. 9930</strain>
    </source>
</reference>
<dbReference type="Proteomes" id="UP000029981">
    <property type="component" value="Chromosome 6"/>
</dbReference>
<keyword evidence="2" id="KW-1185">Reference proteome</keyword>
<name>A0A0A0KB55_CUCSA</name>
<dbReference type="EMBL" id="CM002927">
    <property type="protein sequence ID" value="KGN46763.1"/>
    <property type="molecule type" value="Genomic_DNA"/>
</dbReference>